<sequence>MSAGPLDPSAVIPNDPVAHLNATFRALYGANRDGLLADVPLAALTLIGTGEIWRVEYGRLATSYSPVEMLPKVKGLMHAVLGAHGVWGCMLRPRDAAMATEAAQQLNAALGEAMARVSTELPAELAPPARAVLAELKTLAEGWSAGLPATADQLPAAMRRVNPQLEQVIRAVGAAAFDSLTRSFQAFRDDSKPDHWRQCFVGVCGPGQGRRDNIEIAAALSVMGRDALGTRLLYLENALTIPDGLRFLAAAMVEKDLGQAIFDDPYRMWRDLLADAAIEHAGGSFFPELGPQR</sequence>
<evidence type="ECO:0000313" key="2">
    <source>
        <dbReference type="Proteomes" id="UP001144323"/>
    </source>
</evidence>
<dbReference type="RefSeq" id="WP_281804991.1">
    <property type="nucleotide sequence ID" value="NZ_BSEC01000001.1"/>
</dbReference>
<accession>A0A9W6LTR1</accession>
<reference evidence="1" key="1">
    <citation type="journal article" date="2023" name="Int. J. Syst. Evol. Microbiol.">
        <title>Methylocystis iwaonis sp. nov., a type II methane-oxidizing bacterium from surface soil of a rice paddy field in Japan, and emended description of the genus Methylocystis (ex Whittenbury et al. 1970) Bowman et al. 1993.</title>
        <authorList>
            <person name="Kaise H."/>
            <person name="Sawadogo J.B."/>
            <person name="Alam M.S."/>
            <person name="Ueno C."/>
            <person name="Dianou D."/>
            <person name="Shinjo R."/>
            <person name="Asakawa S."/>
        </authorList>
    </citation>
    <scope>NUCLEOTIDE SEQUENCE</scope>
    <source>
        <strain evidence="1">LMG27198</strain>
    </source>
</reference>
<comment type="caution">
    <text evidence="1">The sequence shown here is derived from an EMBL/GenBank/DDBJ whole genome shotgun (WGS) entry which is preliminary data.</text>
</comment>
<evidence type="ECO:0000313" key="1">
    <source>
        <dbReference type="EMBL" id="GLI94792.1"/>
    </source>
</evidence>
<dbReference type="Proteomes" id="UP001144323">
    <property type="component" value="Unassembled WGS sequence"/>
</dbReference>
<keyword evidence="2" id="KW-1185">Reference proteome</keyword>
<organism evidence="1 2">
    <name type="scientific">Methylocystis echinoides</name>
    <dbReference type="NCBI Taxonomy" id="29468"/>
    <lineage>
        <taxon>Bacteria</taxon>
        <taxon>Pseudomonadati</taxon>
        <taxon>Pseudomonadota</taxon>
        <taxon>Alphaproteobacteria</taxon>
        <taxon>Hyphomicrobiales</taxon>
        <taxon>Methylocystaceae</taxon>
        <taxon>Methylocystis</taxon>
    </lineage>
</organism>
<dbReference type="EMBL" id="BSEC01000001">
    <property type="protein sequence ID" value="GLI94792.1"/>
    <property type="molecule type" value="Genomic_DNA"/>
</dbReference>
<name>A0A9W6LTR1_9HYPH</name>
<gene>
    <name evidence="1" type="ORF">LMG27198_37840</name>
</gene>
<protein>
    <submittedName>
        <fullName evidence="1">Uncharacterized protein</fullName>
    </submittedName>
</protein>
<proteinExistence type="predicted"/>
<dbReference type="AlphaFoldDB" id="A0A9W6LTR1"/>